<gene>
    <name evidence="2" type="ORF">GCM10023189_23480</name>
</gene>
<feature type="signal peptide" evidence="1">
    <location>
        <begin position="1"/>
        <end position="17"/>
    </location>
</feature>
<dbReference type="EMBL" id="BAABHD010000027">
    <property type="protein sequence ID" value="GAA4455558.1"/>
    <property type="molecule type" value="Genomic_DNA"/>
</dbReference>
<evidence type="ECO:0000313" key="2">
    <source>
        <dbReference type="EMBL" id="GAA4455558.1"/>
    </source>
</evidence>
<keyword evidence="3" id="KW-1185">Reference proteome</keyword>
<accession>A0ABP8MWY7</accession>
<reference evidence="3" key="1">
    <citation type="journal article" date="2019" name="Int. J. Syst. Evol. Microbiol.">
        <title>The Global Catalogue of Microorganisms (GCM) 10K type strain sequencing project: providing services to taxonomists for standard genome sequencing and annotation.</title>
        <authorList>
            <consortium name="The Broad Institute Genomics Platform"/>
            <consortium name="The Broad Institute Genome Sequencing Center for Infectious Disease"/>
            <person name="Wu L."/>
            <person name="Ma J."/>
        </authorList>
    </citation>
    <scope>NUCLEOTIDE SEQUENCE [LARGE SCALE GENOMIC DNA]</scope>
    <source>
        <strain evidence="3">JCM 17927</strain>
    </source>
</reference>
<organism evidence="2 3">
    <name type="scientific">Nibrella saemangeumensis</name>
    <dbReference type="NCBI Taxonomy" id="1084526"/>
    <lineage>
        <taxon>Bacteria</taxon>
        <taxon>Pseudomonadati</taxon>
        <taxon>Bacteroidota</taxon>
        <taxon>Cytophagia</taxon>
        <taxon>Cytophagales</taxon>
        <taxon>Spirosomataceae</taxon>
        <taxon>Nibrella</taxon>
    </lineage>
</organism>
<feature type="chain" id="PRO_5047438395" evidence="1">
    <location>
        <begin position="18"/>
        <end position="279"/>
    </location>
</feature>
<dbReference type="RefSeq" id="WP_345243689.1">
    <property type="nucleotide sequence ID" value="NZ_BAABHD010000027.1"/>
</dbReference>
<evidence type="ECO:0000313" key="3">
    <source>
        <dbReference type="Proteomes" id="UP001501175"/>
    </source>
</evidence>
<proteinExistence type="predicted"/>
<name>A0ABP8MWY7_9BACT</name>
<keyword evidence="1" id="KW-0732">Signal</keyword>
<comment type="caution">
    <text evidence="2">The sequence shown here is derived from an EMBL/GenBank/DDBJ whole genome shotgun (WGS) entry which is preliminary data.</text>
</comment>
<dbReference type="Proteomes" id="UP001501175">
    <property type="component" value="Unassembled WGS sequence"/>
</dbReference>
<protein>
    <submittedName>
        <fullName evidence="2">Uncharacterized protein</fullName>
    </submittedName>
</protein>
<sequence length="279" mass="31617">MKRLLLLPLVACLVALLADEPVDKLNGAFRQTRYKYGAMTKWGTRDSVTVIKVFRDGYWLTAFYDDKRQGRYDEKSPGIRSFNGACGGTYALKGGKYVEKVTFYSWDSTAVGNTFAFDYKVSPNQYEQYGVMTSDKYKDFPINEVAERISSPEPLKHPGLEGVWFMQEGVWGSSRFGEGQYKGMQVVKIFTYPMVVYAYYNPITRQFNGAGGARYQFDGKTLTETNEFWSWQENGARKGKVETFRITAKDGQYVQEGWSGDLREVWAKAPGSGGIAVKN</sequence>
<evidence type="ECO:0000256" key="1">
    <source>
        <dbReference type="SAM" id="SignalP"/>
    </source>
</evidence>